<protein>
    <recommendedName>
        <fullName evidence="4">ATP-binding protein</fullName>
    </recommendedName>
</protein>
<dbReference type="InterPro" id="IPR036890">
    <property type="entry name" value="HATPase_C_sf"/>
</dbReference>
<feature type="region of interest" description="Disordered" evidence="1">
    <location>
        <begin position="1"/>
        <end position="34"/>
    </location>
</feature>
<evidence type="ECO:0000313" key="2">
    <source>
        <dbReference type="EMBL" id="AVH55858.1"/>
    </source>
</evidence>
<accession>A0ABN5HYL5</accession>
<proteinExistence type="predicted"/>
<sequence>MLPESRWRHHRQSTRARRRSPVYRPTSFQVPPDDDASVRGLVLVDALADRWCVEPRLPVGKTVWAEVAVRRRGDAESRLPPPPPGGS</sequence>
<reference evidence="2 3" key="1">
    <citation type="submission" date="2018-02" db="EMBL/GenBank/DDBJ databases">
        <title>Complete genome sequence of Streptomyces dengpaensis, the producer of angucyclines.</title>
        <authorList>
            <person name="Yumei L."/>
        </authorList>
    </citation>
    <scope>NUCLEOTIDE SEQUENCE [LARGE SCALE GENOMIC DNA]</scope>
    <source>
        <strain evidence="2 3">XZHG99</strain>
    </source>
</reference>
<organism evidence="2 3">
    <name type="scientific">Streptomyces dengpaensis</name>
    <dbReference type="NCBI Taxonomy" id="2049881"/>
    <lineage>
        <taxon>Bacteria</taxon>
        <taxon>Bacillati</taxon>
        <taxon>Actinomycetota</taxon>
        <taxon>Actinomycetes</taxon>
        <taxon>Kitasatosporales</taxon>
        <taxon>Streptomycetaceae</taxon>
        <taxon>Streptomyces</taxon>
    </lineage>
</organism>
<keyword evidence="3" id="KW-1185">Reference proteome</keyword>
<dbReference type="Proteomes" id="UP000238413">
    <property type="component" value="Chromosome"/>
</dbReference>
<gene>
    <name evidence="2" type="ORF">C4B68_08830</name>
</gene>
<evidence type="ECO:0000256" key="1">
    <source>
        <dbReference type="SAM" id="MobiDB-lite"/>
    </source>
</evidence>
<name>A0ABN5HYL5_9ACTN</name>
<feature type="compositionally biased region" description="Basic residues" evidence="1">
    <location>
        <begin position="7"/>
        <end position="21"/>
    </location>
</feature>
<dbReference type="Gene3D" id="3.30.565.10">
    <property type="entry name" value="Histidine kinase-like ATPase, C-terminal domain"/>
    <property type="match status" value="1"/>
</dbReference>
<dbReference type="EMBL" id="CP026652">
    <property type="protein sequence ID" value="AVH55858.1"/>
    <property type="molecule type" value="Genomic_DNA"/>
</dbReference>
<evidence type="ECO:0008006" key="4">
    <source>
        <dbReference type="Google" id="ProtNLM"/>
    </source>
</evidence>
<evidence type="ECO:0000313" key="3">
    <source>
        <dbReference type="Proteomes" id="UP000238413"/>
    </source>
</evidence>